<dbReference type="PANTHER" id="PTHR30404">
    <property type="entry name" value="N-ACETYLMURAMOYL-L-ALANINE AMIDASE"/>
    <property type="match status" value="1"/>
</dbReference>
<dbReference type="GO" id="GO:0009253">
    <property type="term" value="P:peptidoglycan catabolic process"/>
    <property type="evidence" value="ECO:0007669"/>
    <property type="project" value="InterPro"/>
</dbReference>
<dbReference type="InterPro" id="IPR050695">
    <property type="entry name" value="N-acetylmuramoyl_amidase_3"/>
</dbReference>
<dbReference type="GO" id="GO:0008745">
    <property type="term" value="F:N-acetylmuramoyl-L-alanine amidase activity"/>
    <property type="evidence" value="ECO:0007669"/>
    <property type="project" value="InterPro"/>
</dbReference>
<keyword evidence="1" id="KW-0378">Hydrolase</keyword>
<gene>
    <name evidence="3" type="ORF">ENR23_07550</name>
</gene>
<dbReference type="AlphaFoldDB" id="A0A832MLY5"/>
<evidence type="ECO:0000313" key="3">
    <source>
        <dbReference type="EMBL" id="HGZ43266.1"/>
    </source>
</evidence>
<organism evidence="3">
    <name type="scientific">Eiseniibacteriota bacterium</name>
    <dbReference type="NCBI Taxonomy" id="2212470"/>
    <lineage>
        <taxon>Bacteria</taxon>
        <taxon>Candidatus Eiseniibacteriota</taxon>
    </lineage>
</organism>
<evidence type="ECO:0000256" key="1">
    <source>
        <dbReference type="ARBA" id="ARBA00022801"/>
    </source>
</evidence>
<dbReference type="PANTHER" id="PTHR30404:SF0">
    <property type="entry name" value="N-ACETYLMURAMOYL-L-ALANINE AMIDASE AMIC"/>
    <property type="match status" value="1"/>
</dbReference>
<reference evidence="3" key="1">
    <citation type="journal article" date="2020" name="mSystems">
        <title>Genome- and Community-Level Interaction Insights into Carbon Utilization and Element Cycling Functions of Hydrothermarchaeota in Hydrothermal Sediment.</title>
        <authorList>
            <person name="Zhou Z."/>
            <person name="Liu Y."/>
            <person name="Xu W."/>
            <person name="Pan J."/>
            <person name="Luo Z.H."/>
            <person name="Li M."/>
        </authorList>
    </citation>
    <scope>NUCLEOTIDE SEQUENCE [LARGE SCALE GENOMIC DNA]</scope>
    <source>
        <strain evidence="3">SpSt-381</strain>
    </source>
</reference>
<proteinExistence type="predicted"/>
<dbReference type="CDD" id="cd02696">
    <property type="entry name" value="MurNAc-LAA"/>
    <property type="match status" value="1"/>
</dbReference>
<dbReference type="Pfam" id="PF01520">
    <property type="entry name" value="Amidase_3"/>
    <property type="match status" value="2"/>
</dbReference>
<dbReference type="SUPFAM" id="SSF53187">
    <property type="entry name" value="Zn-dependent exopeptidases"/>
    <property type="match status" value="2"/>
</dbReference>
<dbReference type="SMART" id="SM00646">
    <property type="entry name" value="Ami_3"/>
    <property type="match status" value="1"/>
</dbReference>
<evidence type="ECO:0000259" key="2">
    <source>
        <dbReference type="SMART" id="SM00646"/>
    </source>
</evidence>
<dbReference type="Gene3D" id="3.40.630.40">
    <property type="entry name" value="Zn-dependent exopeptidases"/>
    <property type="match status" value="2"/>
</dbReference>
<sequence length="794" mass="83168">MTLGPHARRRPAARRRAGRAAGAALALLAALLAGCAARGPRVVVGYAGAPQGLAADDLAALRGRRIAVDPGHGGAFPGARGRRGLAEAEVNLAVALHLRDALRAAGAEVTLTRDTDRDFLSPADSSLRADLAERVRIVNAARPEAFVSIHHNAQPDGRREVNETLTFYRLGDDGPSLDLADRVHRALVRGVGIRPHRVVPGNFAVLRGVEAPAILTETSHLSHPKVERRLALDRARRLEAESIARGLAAFFARGAPEVETLWTESSAGRAAVRARVRGAFDRVELRVGGVPVVPRVTGSEIAWESPADAPAGPLPVTLRVGLSGRGVSATARAEAVIERPWNAFYLETELWPARLPAAGGPAAARLLAVDAWGGRAPAALAVRVTAHDTADAPRDTLLRFADGEAWLPLRIAPRAPGAGPATFTARVVPPDGATAYPPEAPLVVPIAAPGEPARAAIALRLAPGDSALRPLARERAERGRLRRAAVAFPREAADWVTPLGLAAPPESAAGRGAPALRGFRPWAADSAGTLPTRWSAIAGGALHGRRIAIDPDGGGDAAGGAGPGGARGAALSLEVARALAAMLEAAGAEVRLTREGDAPVPEVERVLAAERFGAERYVRIGHRAEPPQLGHYFSSAAGRRWAERAARELARLGLPAPPVGDNAHYPVQHTSAVALWAGLARVDDPREEQRLASPGTLRAEAYALFLALAREWAGEAEWPIVTHTVRDANGRPLAGAAVTVGGWLLLESDARGEVRFARTEPGPVELRVEHPAARGRTVLLDSPAVAVPTGPHGR</sequence>
<dbReference type="GO" id="GO:0030288">
    <property type="term" value="C:outer membrane-bounded periplasmic space"/>
    <property type="evidence" value="ECO:0007669"/>
    <property type="project" value="TreeGrafter"/>
</dbReference>
<dbReference type="InterPro" id="IPR002508">
    <property type="entry name" value="MurNAc-LAA_cat"/>
</dbReference>
<comment type="caution">
    <text evidence="3">The sequence shown here is derived from an EMBL/GenBank/DDBJ whole genome shotgun (WGS) entry which is preliminary data.</text>
</comment>
<accession>A0A832MLY5</accession>
<name>A0A832MLY5_UNCEI</name>
<dbReference type="EMBL" id="DSQF01000016">
    <property type="protein sequence ID" value="HGZ43266.1"/>
    <property type="molecule type" value="Genomic_DNA"/>
</dbReference>
<feature type="domain" description="MurNAc-LAA" evidence="2">
    <location>
        <begin position="135"/>
        <end position="248"/>
    </location>
</feature>
<protein>
    <recommendedName>
        <fullName evidence="2">MurNAc-LAA domain-containing protein</fullName>
    </recommendedName>
</protein>